<dbReference type="Pfam" id="PF16277">
    <property type="entry name" value="DUF4926"/>
    <property type="match status" value="1"/>
</dbReference>
<organism evidence="1 2">
    <name type="scientific">Tectimicrobiota bacterium</name>
    <dbReference type="NCBI Taxonomy" id="2528274"/>
    <lineage>
        <taxon>Bacteria</taxon>
        <taxon>Pseudomonadati</taxon>
        <taxon>Nitrospinota/Tectimicrobiota group</taxon>
        <taxon>Candidatus Tectimicrobiota</taxon>
    </lineage>
</organism>
<proteinExistence type="predicted"/>
<evidence type="ECO:0000313" key="2">
    <source>
        <dbReference type="Proteomes" id="UP000712673"/>
    </source>
</evidence>
<evidence type="ECO:0000313" key="1">
    <source>
        <dbReference type="EMBL" id="MBM3226417.1"/>
    </source>
</evidence>
<dbReference type="AlphaFoldDB" id="A0A937W7C9"/>
<reference evidence="1" key="1">
    <citation type="submission" date="2019-03" db="EMBL/GenBank/DDBJ databases">
        <title>Lake Tanganyika Metagenome-Assembled Genomes (MAGs).</title>
        <authorList>
            <person name="Tran P."/>
        </authorList>
    </citation>
    <scope>NUCLEOTIDE SEQUENCE</scope>
    <source>
        <strain evidence="1">K_DeepCast_65m_m2_066</strain>
    </source>
</reference>
<dbReference type="InterPro" id="IPR032568">
    <property type="entry name" value="DUF4926"/>
</dbReference>
<dbReference type="EMBL" id="VGLS01000902">
    <property type="protein sequence ID" value="MBM3226417.1"/>
    <property type="molecule type" value="Genomic_DNA"/>
</dbReference>
<accession>A0A937W7C9</accession>
<comment type="caution">
    <text evidence="1">The sequence shown here is derived from an EMBL/GenBank/DDBJ whole genome shotgun (WGS) entry which is preliminary data.</text>
</comment>
<protein>
    <submittedName>
        <fullName evidence="1">DUF4926 domain-containing protein</fullName>
    </submittedName>
</protein>
<gene>
    <name evidence="1" type="ORF">FJZ47_21850</name>
</gene>
<name>A0A937W7C9_UNCTE</name>
<dbReference type="Proteomes" id="UP000712673">
    <property type="component" value="Unassembled WGS sequence"/>
</dbReference>
<sequence>MIRELDTVVLVHDLEAYGLTQGDVGAVVHCYKDGVTFEVEFVTGEGTTLAVLTLSQHDIRPMQAREILHVRALVGTESAD</sequence>